<dbReference type="Proteomes" id="UP001589795">
    <property type="component" value="Unassembled WGS sequence"/>
</dbReference>
<evidence type="ECO:0000313" key="3">
    <source>
        <dbReference type="Proteomes" id="UP001589795"/>
    </source>
</evidence>
<dbReference type="InterPro" id="IPR027056">
    <property type="entry name" value="Gluconate_2DH_su3"/>
</dbReference>
<dbReference type="EC" id="1.-.-.-" evidence="2"/>
<protein>
    <submittedName>
        <fullName evidence="2">Gluconate 2-dehydrogenase subunit 3 family protein</fullName>
        <ecNumber evidence="2">1.-.-.-</ecNumber>
    </submittedName>
</protein>
<sequence length="213" mass="23856">MTERYSGYDVMSKRNGPSWNDKTRQVVDDRLATPRGPRFFSETEYRTVESLADRIVPQPHRVDPIPVADLVDARLLAGGQDGFRHLGMPPPGEAWRRALAALDAEAQAAHGANFRHLSSPDRDGLLHCMHEGRLDHPAWQGMSSQLVFTQLVAKDIVFAYYAHPTAWSEIGWGGPASPRGYVRTGYDRRDPWEAAEVKDGDAAAAIRKNRRVR</sequence>
<proteinExistence type="predicted"/>
<comment type="caution">
    <text evidence="2">The sequence shown here is derived from an EMBL/GenBank/DDBJ whole genome shotgun (WGS) entry which is preliminary data.</text>
</comment>
<accession>A0ABV6CK49</accession>
<dbReference type="GO" id="GO:0016491">
    <property type="term" value="F:oxidoreductase activity"/>
    <property type="evidence" value="ECO:0007669"/>
    <property type="project" value="UniProtKB-KW"/>
</dbReference>
<dbReference type="EMBL" id="JBHLWQ010000117">
    <property type="protein sequence ID" value="MFC0201123.1"/>
    <property type="molecule type" value="Genomic_DNA"/>
</dbReference>
<gene>
    <name evidence="2" type="ORF">ACFFIZ_12615</name>
</gene>
<dbReference type="Pfam" id="PF13618">
    <property type="entry name" value="Gluconate_2-dh3"/>
    <property type="match status" value="1"/>
</dbReference>
<evidence type="ECO:0000256" key="1">
    <source>
        <dbReference type="SAM" id="MobiDB-lite"/>
    </source>
</evidence>
<evidence type="ECO:0000313" key="2">
    <source>
        <dbReference type="EMBL" id="MFC0201123.1"/>
    </source>
</evidence>
<reference evidence="2 3" key="1">
    <citation type="submission" date="2024-09" db="EMBL/GenBank/DDBJ databases">
        <authorList>
            <person name="Sun Q."/>
            <person name="Mori K."/>
        </authorList>
    </citation>
    <scope>NUCLEOTIDE SEQUENCE [LARGE SCALE GENOMIC DNA]</scope>
    <source>
        <strain evidence="2 3">CCM 7904</strain>
    </source>
</reference>
<feature type="region of interest" description="Disordered" evidence="1">
    <location>
        <begin position="1"/>
        <end position="21"/>
    </location>
</feature>
<keyword evidence="2" id="KW-0560">Oxidoreductase</keyword>
<name>A0ABV6CK49_9RHOB</name>
<organism evidence="2 3">
    <name type="scientific">Paracoccus rhizosphaerae</name>
    <dbReference type="NCBI Taxonomy" id="1133347"/>
    <lineage>
        <taxon>Bacteria</taxon>
        <taxon>Pseudomonadati</taxon>
        <taxon>Pseudomonadota</taxon>
        <taxon>Alphaproteobacteria</taxon>
        <taxon>Rhodobacterales</taxon>
        <taxon>Paracoccaceae</taxon>
        <taxon>Paracoccus</taxon>
    </lineage>
</organism>
<keyword evidence="3" id="KW-1185">Reference proteome</keyword>
<dbReference type="RefSeq" id="WP_265508525.1">
    <property type="nucleotide sequence ID" value="NZ_JAOTBE010000084.1"/>
</dbReference>